<dbReference type="AlphaFoldDB" id="A0A1H0SK71"/>
<accession>A0A1H0SK71</accession>
<evidence type="ECO:0000256" key="1">
    <source>
        <dbReference type="SAM" id="MobiDB-lite"/>
    </source>
</evidence>
<dbReference type="Gene3D" id="3.90.176.10">
    <property type="entry name" value="Toxin ADP-ribosyltransferase, Chain A, domain 1"/>
    <property type="match status" value="1"/>
</dbReference>
<keyword evidence="3" id="KW-1185">Reference proteome</keyword>
<dbReference type="Proteomes" id="UP000199691">
    <property type="component" value="Unassembled WGS sequence"/>
</dbReference>
<dbReference type="EMBL" id="FNIX01000008">
    <property type="protein sequence ID" value="SDP42065.1"/>
    <property type="molecule type" value="Genomic_DNA"/>
</dbReference>
<feature type="region of interest" description="Disordered" evidence="1">
    <location>
        <begin position="479"/>
        <end position="643"/>
    </location>
</feature>
<evidence type="ECO:0000313" key="2">
    <source>
        <dbReference type="EMBL" id="SDP42065.1"/>
    </source>
</evidence>
<feature type="region of interest" description="Disordered" evidence="1">
    <location>
        <begin position="420"/>
        <end position="459"/>
    </location>
</feature>
<gene>
    <name evidence="2" type="ORF">SAMN05421507_108115</name>
</gene>
<feature type="compositionally biased region" description="Low complexity" evidence="1">
    <location>
        <begin position="612"/>
        <end position="625"/>
    </location>
</feature>
<proteinExistence type="predicted"/>
<reference evidence="3" key="1">
    <citation type="submission" date="2016-10" db="EMBL/GenBank/DDBJ databases">
        <authorList>
            <person name="Varghese N."/>
            <person name="Submissions S."/>
        </authorList>
    </citation>
    <scope>NUCLEOTIDE SEQUENCE [LARGE SCALE GENOMIC DNA]</scope>
    <source>
        <strain evidence="3">CGMCC 4.6609</strain>
    </source>
</reference>
<feature type="compositionally biased region" description="Low complexity" evidence="1">
    <location>
        <begin position="494"/>
        <end position="507"/>
    </location>
</feature>
<sequence length="916" mass="96084">MAIMTRDRESGGGFGLTKHTVGNALVVYPTGNMTKAAQDLALTVAQDTENDLVVVDLPASSPLSWWESVAQVLPKRRRGVRLVIGGRSRETTALAGHWMAERLKRTVLVPDGPVLCGAGGSLFVHSGPNSGWVRCTPGKPPKFEAKRFPRPVWDADLVAENFPTSARGIAEPMPSGVWIRPMGDDPQLRANRQRLIEVMPCQPEHLSVVLGSPGGVPLGQDDVALLWRQLPENLRERARFIQYGPMSVPRSQLGQTIADALGHEVVFYTGMPIGPAVAPEIFTVRPDGTLGWHAYAREIKYQPRISNVEPPRVPTVVTHRAPVPGGVQLAPGVYHYSVDAVVEVVQSGLLVRPPAATANVDAIRLIPADPVTHNLMYEAENDADLARMEYLAADLSQRLGNSVRPMSRVLHARSLLDAQARPTTSQAARGVADAESSAEVFTPGTSTPDAVPPAPGGMPAAISAVAAPTAQLTDEYAVPRWSRPGGSEGHGDAGRPAAPNGAPGVVPTGPPPVAPAPDARSPHVVPPVIASDADAFGDPVPLPGPGGAGPAAPRAPRPAVAPPPVQPGLIVPEVTGPAVPQAPRPAVAPPSLQARSIVPGAAGPAEEPTREGAAGTGNTASTGDADVGDANGHGADPGGPRPVEAAAPAIARRQPVPSPEAAGLLPGSGIDDERAWLRRTLGAEYGVLSNSVARILSQHPGFQGALSSSSAEVLTDAVAVQLFLTDRGKAVDSALRTAAVGPHVPFARCVVAGLSRLPSHRGPVVFTASPTPGQWDLYRDHKLFTEWGFLHALTGPPADGDGEVDVLVWSMTARRTKLLEPDNGAPERVLFVPGTNFKVLEMTGPQADGGRGHILLRELTAVEIDAEGRVDPNRISLDELALNSLHRQVERWRSSSPSVQLNRAFADRFGALPGLA</sequence>
<organism evidence="2 3">
    <name type="scientific">Lentzea jiangxiensis</name>
    <dbReference type="NCBI Taxonomy" id="641025"/>
    <lineage>
        <taxon>Bacteria</taxon>
        <taxon>Bacillati</taxon>
        <taxon>Actinomycetota</taxon>
        <taxon>Actinomycetes</taxon>
        <taxon>Pseudonocardiales</taxon>
        <taxon>Pseudonocardiaceae</taxon>
        <taxon>Lentzea</taxon>
    </lineage>
</organism>
<protein>
    <submittedName>
        <fullName evidence="2">Uncharacterized protein</fullName>
    </submittedName>
</protein>
<evidence type="ECO:0000313" key="3">
    <source>
        <dbReference type="Proteomes" id="UP000199691"/>
    </source>
</evidence>
<feature type="compositionally biased region" description="Pro residues" evidence="1">
    <location>
        <begin position="553"/>
        <end position="566"/>
    </location>
</feature>
<dbReference type="STRING" id="641025.SAMN05421507_108115"/>
<name>A0A1H0SK71_9PSEU</name>
<dbReference type="OrthoDB" id="3320501at2"/>
<dbReference type="RefSeq" id="WP_090099594.1">
    <property type="nucleotide sequence ID" value="NZ_FNIX01000008.1"/>
</dbReference>